<dbReference type="Pfam" id="PF00651">
    <property type="entry name" value="BTB"/>
    <property type="match status" value="1"/>
</dbReference>
<evidence type="ECO:0000256" key="1">
    <source>
        <dbReference type="ARBA" id="ARBA00004123"/>
    </source>
</evidence>
<evidence type="ECO:0000259" key="10">
    <source>
        <dbReference type="PROSITE" id="PS50097"/>
    </source>
</evidence>
<dbReference type="Proteomes" id="UP001066276">
    <property type="component" value="Chromosome 12"/>
</dbReference>
<keyword evidence="8" id="KW-0833">Ubl conjugation pathway</keyword>
<dbReference type="AlphaFoldDB" id="A0AAV7L150"/>
<dbReference type="PANTHER" id="PTHR45632">
    <property type="entry name" value="LD33804P"/>
    <property type="match status" value="1"/>
</dbReference>
<evidence type="ECO:0000256" key="2">
    <source>
        <dbReference type="ARBA" id="ARBA00004496"/>
    </source>
</evidence>
<evidence type="ECO:0000256" key="5">
    <source>
        <dbReference type="ARBA" id="ARBA00022441"/>
    </source>
</evidence>
<dbReference type="InterPro" id="IPR006652">
    <property type="entry name" value="Kelch_1"/>
</dbReference>
<dbReference type="SUPFAM" id="SSF117281">
    <property type="entry name" value="Kelch motif"/>
    <property type="match status" value="1"/>
</dbReference>
<evidence type="ECO:0000313" key="12">
    <source>
        <dbReference type="Proteomes" id="UP001066276"/>
    </source>
</evidence>
<dbReference type="SMART" id="SM00875">
    <property type="entry name" value="BACK"/>
    <property type="match status" value="1"/>
</dbReference>
<dbReference type="Gene3D" id="2.120.10.80">
    <property type="entry name" value="Kelch-type beta propeller"/>
    <property type="match status" value="1"/>
</dbReference>
<dbReference type="SMART" id="SM00225">
    <property type="entry name" value="BTB"/>
    <property type="match status" value="1"/>
</dbReference>
<sequence length="574" mass="64394">MRGHGYLDYTLDEHPIKAFERMDELRKNSELCDARLRVNHCGHEETFQVHKLVLASCSPYFKAMFTNNFRECHAEEITIKDVSPRVMQKLIEFAYTSRITVGEKCVLHVLLAATRYQMDDVTKACCDFLVKHLDASNVIGILKFAEQIGCMDLFKKGKEYVNMHFSEVIKEEEFLNLTNCELIELISQESLNVLCESEIYNACLKWIQFDMSNRAEYLHVIFNAVQIHALPPKFIKRQLQQCPILHKVNSCRDYLSKIFQAMSLHKPLPSIKLRGNPWIYAAGGFLQHSLASMVAYNPGTAKWIKLTDMPYPRSGLGACVVHGLFYAVGGRNNSPNEHTDSSALDCFNPMTQQWMARAPLNVPRNRVGVGVIDGAIYAVGGSSASDHHRSVEKYDPDSNTWTFVASMSVSRIGAGVTVCNYLLYAVGGFDGEHRWNTVECYHPDEDAWHFVAPMETARSGAGVVAIDDNIYAVGGYDGSNQLNNVERYSVEENRWETIAPMKHQRSAHGVTVHQGKIYALGGFNLTGFLSSVECYNPECGQWTEVAEMPTGYSGMGVAVTMEPCPGHAEECECC</sequence>
<keyword evidence="12" id="KW-1185">Reference proteome</keyword>
<dbReference type="Gene3D" id="3.30.710.10">
    <property type="entry name" value="Potassium Channel Kv1.1, Chain A"/>
    <property type="match status" value="1"/>
</dbReference>
<evidence type="ECO:0000256" key="6">
    <source>
        <dbReference type="ARBA" id="ARBA00022490"/>
    </source>
</evidence>
<comment type="pathway">
    <text evidence="3">Protein modification; protein ubiquitination.</text>
</comment>
<dbReference type="InterPro" id="IPR017096">
    <property type="entry name" value="BTB-kelch_protein"/>
</dbReference>
<dbReference type="PIRSF" id="PIRSF037037">
    <property type="entry name" value="Kelch-like_protein_gigaxonin"/>
    <property type="match status" value="1"/>
</dbReference>
<dbReference type="FunFam" id="1.25.40.420:FF:000001">
    <property type="entry name" value="Kelch-like family member 12"/>
    <property type="match status" value="1"/>
</dbReference>
<dbReference type="Pfam" id="PF01344">
    <property type="entry name" value="Kelch_1"/>
    <property type="match status" value="5"/>
</dbReference>
<comment type="subcellular location">
    <subcellularLocation>
        <location evidence="2">Cytoplasm</location>
    </subcellularLocation>
    <subcellularLocation>
        <location evidence="1">Nucleus</location>
    </subcellularLocation>
</comment>
<dbReference type="InterPro" id="IPR015915">
    <property type="entry name" value="Kelch-typ_b-propeller"/>
</dbReference>
<dbReference type="InterPro" id="IPR011333">
    <property type="entry name" value="SKP1/BTB/POZ_sf"/>
</dbReference>
<keyword evidence="7" id="KW-0677">Repeat</keyword>
<dbReference type="SMART" id="SM00612">
    <property type="entry name" value="Kelch"/>
    <property type="match status" value="6"/>
</dbReference>
<dbReference type="FunFam" id="3.30.710.10:FF:000001">
    <property type="entry name" value="Kelch-like family member 20"/>
    <property type="match status" value="1"/>
</dbReference>
<keyword evidence="5" id="KW-0880">Kelch repeat</keyword>
<feature type="domain" description="BTB" evidence="10">
    <location>
        <begin position="32"/>
        <end position="103"/>
    </location>
</feature>
<proteinExistence type="inferred from homology"/>
<keyword evidence="6" id="KW-0963">Cytoplasm</keyword>
<comment type="caution">
    <text evidence="11">The sequence shown here is derived from an EMBL/GenBank/DDBJ whole genome shotgun (WGS) entry which is preliminary data.</text>
</comment>
<dbReference type="Gene3D" id="1.25.40.420">
    <property type="match status" value="1"/>
</dbReference>
<dbReference type="Pfam" id="PF07707">
    <property type="entry name" value="BACK"/>
    <property type="match status" value="1"/>
</dbReference>
<dbReference type="GO" id="GO:0005737">
    <property type="term" value="C:cytoplasm"/>
    <property type="evidence" value="ECO:0007669"/>
    <property type="project" value="UniProtKB-SubCell"/>
</dbReference>
<dbReference type="PROSITE" id="PS50097">
    <property type="entry name" value="BTB"/>
    <property type="match status" value="1"/>
</dbReference>
<evidence type="ECO:0000256" key="7">
    <source>
        <dbReference type="ARBA" id="ARBA00022737"/>
    </source>
</evidence>
<dbReference type="FunFam" id="2.120.10.80:FF:000024">
    <property type="entry name" value="Kelch-like ECH-associated protein 1"/>
    <property type="match status" value="1"/>
</dbReference>
<comment type="similarity">
    <text evidence="4">Belongs to the KEAP1 family.</text>
</comment>
<accession>A0AAV7L150</accession>
<dbReference type="InterPro" id="IPR000210">
    <property type="entry name" value="BTB/POZ_dom"/>
</dbReference>
<dbReference type="PANTHER" id="PTHR45632:SF13">
    <property type="entry name" value="KELCH-LIKE PROTEIN 26"/>
    <property type="match status" value="1"/>
</dbReference>
<organism evidence="11 12">
    <name type="scientific">Pleurodeles waltl</name>
    <name type="common">Iberian ribbed newt</name>
    <dbReference type="NCBI Taxonomy" id="8319"/>
    <lineage>
        <taxon>Eukaryota</taxon>
        <taxon>Metazoa</taxon>
        <taxon>Chordata</taxon>
        <taxon>Craniata</taxon>
        <taxon>Vertebrata</taxon>
        <taxon>Euteleostomi</taxon>
        <taxon>Amphibia</taxon>
        <taxon>Batrachia</taxon>
        <taxon>Caudata</taxon>
        <taxon>Salamandroidea</taxon>
        <taxon>Salamandridae</taxon>
        <taxon>Pleurodelinae</taxon>
        <taxon>Pleurodeles</taxon>
    </lineage>
</organism>
<dbReference type="GO" id="GO:0005634">
    <property type="term" value="C:nucleus"/>
    <property type="evidence" value="ECO:0007669"/>
    <property type="project" value="UniProtKB-SubCell"/>
</dbReference>
<evidence type="ECO:0000256" key="8">
    <source>
        <dbReference type="ARBA" id="ARBA00022786"/>
    </source>
</evidence>
<keyword evidence="9" id="KW-0539">Nucleus</keyword>
<evidence type="ECO:0000313" key="11">
    <source>
        <dbReference type="EMBL" id="KAJ1085426.1"/>
    </source>
</evidence>
<evidence type="ECO:0000256" key="9">
    <source>
        <dbReference type="ARBA" id="ARBA00023242"/>
    </source>
</evidence>
<dbReference type="SUPFAM" id="SSF54695">
    <property type="entry name" value="POZ domain"/>
    <property type="match status" value="1"/>
</dbReference>
<gene>
    <name evidence="11" type="ORF">NDU88_005558</name>
</gene>
<dbReference type="EMBL" id="JANPWB010000016">
    <property type="protein sequence ID" value="KAJ1085426.1"/>
    <property type="molecule type" value="Genomic_DNA"/>
</dbReference>
<evidence type="ECO:0000256" key="4">
    <source>
        <dbReference type="ARBA" id="ARBA00005288"/>
    </source>
</evidence>
<reference evidence="11" key="1">
    <citation type="journal article" date="2022" name="bioRxiv">
        <title>Sequencing and chromosome-scale assembly of the giantPleurodeles waltlgenome.</title>
        <authorList>
            <person name="Brown T."/>
            <person name="Elewa A."/>
            <person name="Iarovenko S."/>
            <person name="Subramanian E."/>
            <person name="Araus A.J."/>
            <person name="Petzold A."/>
            <person name="Susuki M."/>
            <person name="Suzuki K.-i.T."/>
            <person name="Hayashi T."/>
            <person name="Toyoda A."/>
            <person name="Oliveira C."/>
            <person name="Osipova E."/>
            <person name="Leigh N.D."/>
            <person name="Simon A."/>
            <person name="Yun M.H."/>
        </authorList>
    </citation>
    <scope>NUCLEOTIDE SEQUENCE</scope>
    <source>
        <strain evidence="11">20211129_DDA</strain>
        <tissue evidence="11">Liver</tissue>
    </source>
</reference>
<protein>
    <recommendedName>
        <fullName evidence="10">BTB domain-containing protein</fullName>
    </recommendedName>
</protein>
<name>A0AAV7L150_PLEWA</name>
<dbReference type="InterPro" id="IPR011705">
    <property type="entry name" value="BACK"/>
</dbReference>
<evidence type="ECO:0000256" key="3">
    <source>
        <dbReference type="ARBA" id="ARBA00004906"/>
    </source>
</evidence>